<feature type="domain" description="SH3b" evidence="2">
    <location>
        <begin position="204"/>
        <end position="275"/>
    </location>
</feature>
<name>A0A3N2RKS1_LYSEN</name>
<dbReference type="Gene3D" id="2.30.30.40">
    <property type="entry name" value="SH3 Domains"/>
    <property type="match status" value="1"/>
</dbReference>
<dbReference type="EMBL" id="RCTY01000018">
    <property type="protein sequence ID" value="ROU08078.1"/>
    <property type="molecule type" value="Genomic_DNA"/>
</dbReference>
<dbReference type="AlphaFoldDB" id="A0A3N2RKS1"/>
<evidence type="ECO:0000313" key="3">
    <source>
        <dbReference type="EMBL" id="ROU08078.1"/>
    </source>
</evidence>
<dbReference type="PANTHER" id="PTHR21666">
    <property type="entry name" value="PEPTIDASE-RELATED"/>
    <property type="match status" value="1"/>
</dbReference>
<dbReference type="PROSITE" id="PS51781">
    <property type="entry name" value="SH3B"/>
    <property type="match status" value="1"/>
</dbReference>
<gene>
    <name evidence="3" type="ORF">D9T17_05850</name>
</gene>
<dbReference type="Pfam" id="PF08239">
    <property type="entry name" value="SH3_3"/>
    <property type="match status" value="1"/>
</dbReference>
<dbReference type="SMART" id="SM00287">
    <property type="entry name" value="SH3b"/>
    <property type="match status" value="1"/>
</dbReference>
<keyword evidence="1" id="KW-0732">Signal</keyword>
<evidence type="ECO:0000256" key="1">
    <source>
        <dbReference type="ARBA" id="ARBA00022729"/>
    </source>
</evidence>
<dbReference type="InterPro" id="IPR011055">
    <property type="entry name" value="Dup_hybrid_motif"/>
</dbReference>
<dbReference type="InterPro" id="IPR050570">
    <property type="entry name" value="Cell_wall_metabolism_enzyme"/>
</dbReference>
<dbReference type="SUPFAM" id="SSF51261">
    <property type="entry name" value="Duplicated hybrid motif"/>
    <property type="match status" value="1"/>
</dbReference>
<sequence>MCRSSIDPRHHRAARAAATHPGAAPVNVRANRFRTRSALALLAFASLFGTAAQAAPTFQMPFPCGQVWEGQTRTNHNPQNSVDFNRANDEGDTVVAAAAGTVSVVRNLGSTSYGKYVVIDHGGGWSTLYAHLNSYSVSVGQNVAMGKSIGTVGSTGGSTGPHLHFEERLNGAAQKIKFNGAQIAYWGSASYTSRNSCGGGGGAAGTVNTSGTPLNVRSGPGTSYSIVGSLADGAQVTIQCQTTGTSVSGTYGTSNIWNRIGSGRFIPDAYTYTGSDGRVAPNC</sequence>
<proteinExistence type="predicted"/>
<dbReference type="GO" id="GO:0004222">
    <property type="term" value="F:metalloendopeptidase activity"/>
    <property type="evidence" value="ECO:0007669"/>
    <property type="project" value="TreeGrafter"/>
</dbReference>
<dbReference type="PANTHER" id="PTHR21666:SF289">
    <property type="entry name" value="L-ALA--D-GLU ENDOPEPTIDASE"/>
    <property type="match status" value="1"/>
</dbReference>
<protein>
    <submittedName>
        <fullName evidence="3">M23 family peptidase</fullName>
    </submittedName>
</protein>
<accession>A0A3N2RKS1</accession>
<evidence type="ECO:0000259" key="2">
    <source>
        <dbReference type="PROSITE" id="PS51781"/>
    </source>
</evidence>
<reference evidence="3 4" key="1">
    <citation type="submission" date="2018-10" db="EMBL/GenBank/DDBJ databases">
        <title>The genome of Lysobacter enzymogenes OH11.</title>
        <authorList>
            <person name="Liu F."/>
            <person name="Zhao Y."/>
            <person name="Qian G."/>
            <person name="Chen Y."/>
            <person name="Xu H."/>
        </authorList>
    </citation>
    <scope>NUCLEOTIDE SEQUENCE [LARGE SCALE GENOMIC DNA]</scope>
    <source>
        <strain evidence="3 4">OH11</strain>
    </source>
</reference>
<dbReference type="Pfam" id="PF01551">
    <property type="entry name" value="Peptidase_M23"/>
    <property type="match status" value="1"/>
</dbReference>
<comment type="caution">
    <text evidence="3">The sequence shown here is derived from an EMBL/GenBank/DDBJ whole genome shotgun (WGS) entry which is preliminary data.</text>
</comment>
<dbReference type="InterPro" id="IPR016047">
    <property type="entry name" value="M23ase_b-sheet_dom"/>
</dbReference>
<dbReference type="InterPro" id="IPR003646">
    <property type="entry name" value="SH3-like_bac-type"/>
</dbReference>
<dbReference type="Gene3D" id="2.70.70.10">
    <property type="entry name" value="Glucose Permease (Domain IIA)"/>
    <property type="match status" value="1"/>
</dbReference>
<evidence type="ECO:0000313" key="4">
    <source>
        <dbReference type="Proteomes" id="UP000275910"/>
    </source>
</evidence>
<dbReference type="CDD" id="cd12797">
    <property type="entry name" value="M23_peptidase"/>
    <property type="match status" value="1"/>
</dbReference>
<organism evidence="3 4">
    <name type="scientific">Lysobacter enzymogenes</name>
    <dbReference type="NCBI Taxonomy" id="69"/>
    <lineage>
        <taxon>Bacteria</taxon>
        <taxon>Pseudomonadati</taxon>
        <taxon>Pseudomonadota</taxon>
        <taxon>Gammaproteobacteria</taxon>
        <taxon>Lysobacterales</taxon>
        <taxon>Lysobacteraceae</taxon>
        <taxon>Lysobacter</taxon>
    </lineage>
</organism>
<dbReference type="Proteomes" id="UP000275910">
    <property type="component" value="Unassembled WGS sequence"/>
</dbReference>